<sequence length="151" mass="17908">MEQLLLKDLAQEIDMLKIQIRDLEIEHKFLMKNMTMNAPKFNGVVDYTKERVQGGEIPLDLVDIYTRHNKIAGKINVLTEMVQEKQQVMNQVKDVMASMKDLEKRIIYYRDVKGMNLKQIAVLLNYSYSHIRRVSSKMKRCDMKNMFINYM</sequence>
<dbReference type="InterPro" id="IPR013324">
    <property type="entry name" value="RNA_pol_sigma_r3/r4-like"/>
</dbReference>
<proteinExistence type="predicted"/>
<dbReference type="InterPro" id="IPR007630">
    <property type="entry name" value="RNA_pol_sigma70_r4"/>
</dbReference>
<gene>
    <name evidence="3" type="ORF">C6357_02485</name>
</gene>
<feature type="domain" description="RNA polymerase sigma-70 region 4" evidence="2">
    <location>
        <begin position="96"/>
        <end position="135"/>
    </location>
</feature>
<evidence type="ECO:0000313" key="3">
    <source>
        <dbReference type="EMBL" id="PRT42847.1"/>
    </source>
</evidence>
<evidence type="ECO:0000259" key="2">
    <source>
        <dbReference type="Pfam" id="PF04545"/>
    </source>
</evidence>
<feature type="coiled-coil region" evidence="1">
    <location>
        <begin position="6"/>
        <end position="33"/>
    </location>
</feature>
<dbReference type="SUPFAM" id="SSF88659">
    <property type="entry name" value="Sigma3 and sigma4 domains of RNA polymerase sigma factors"/>
    <property type="match status" value="1"/>
</dbReference>
<keyword evidence="1" id="KW-0175">Coiled coil</keyword>
<accession>A0ABX5E0U2</accession>
<keyword evidence="4" id="KW-1185">Reference proteome</keyword>
<dbReference type="Gene3D" id="1.20.140.160">
    <property type="match status" value="1"/>
</dbReference>
<organism evidence="3 4">
    <name type="scientific">Bacillus wiedmannii</name>
    <dbReference type="NCBI Taxonomy" id="1890302"/>
    <lineage>
        <taxon>Bacteria</taxon>
        <taxon>Bacillati</taxon>
        <taxon>Bacillota</taxon>
        <taxon>Bacilli</taxon>
        <taxon>Bacillales</taxon>
        <taxon>Bacillaceae</taxon>
        <taxon>Bacillus</taxon>
        <taxon>Bacillus cereus group</taxon>
    </lineage>
</organism>
<comment type="caution">
    <text evidence="3">The sequence shown here is derived from an EMBL/GenBank/DDBJ whole genome shotgun (WGS) entry which is preliminary data.</text>
</comment>
<reference evidence="3 4" key="1">
    <citation type="submission" date="2018-03" db="EMBL/GenBank/DDBJ databases">
        <title>Genotypic and phenotypic analysis of antagonistic Bacillus spp. isolated from rhizosphere soil of plants in Tibet.</title>
        <authorList>
            <person name="Borriss R."/>
            <person name="Lasch P."/>
            <person name="Wu L."/>
            <person name="Wu H."/>
            <person name="Gao X."/>
        </authorList>
    </citation>
    <scope>NUCLEOTIDE SEQUENCE [LARGE SCALE GENOMIC DNA]</scope>
    <source>
        <strain evidence="3 4">NMSW16</strain>
    </source>
</reference>
<dbReference type="Pfam" id="PF04545">
    <property type="entry name" value="Sigma70_r4"/>
    <property type="match status" value="1"/>
</dbReference>
<evidence type="ECO:0000313" key="4">
    <source>
        <dbReference type="Proteomes" id="UP000239236"/>
    </source>
</evidence>
<protein>
    <recommendedName>
        <fullName evidence="2">RNA polymerase sigma-70 region 4 domain-containing protein</fullName>
    </recommendedName>
</protein>
<evidence type="ECO:0000256" key="1">
    <source>
        <dbReference type="SAM" id="Coils"/>
    </source>
</evidence>
<name>A0ABX5E0U2_9BACI</name>
<dbReference type="RefSeq" id="WP_106101358.1">
    <property type="nucleotide sequence ID" value="NZ_PVRQ01000001.1"/>
</dbReference>
<dbReference type="Proteomes" id="UP000239236">
    <property type="component" value="Unassembled WGS sequence"/>
</dbReference>
<dbReference type="EMBL" id="PVRR01000001">
    <property type="protein sequence ID" value="PRT42847.1"/>
    <property type="molecule type" value="Genomic_DNA"/>
</dbReference>